<dbReference type="EnsemblPlants" id="KQK95309">
    <property type="protein sequence ID" value="KQK95309"/>
    <property type="gene ID" value="SETIT_028498mg"/>
</dbReference>
<protein>
    <submittedName>
        <fullName evidence="1">Uncharacterized protein</fullName>
    </submittedName>
</protein>
<reference evidence="2" key="1">
    <citation type="journal article" date="2012" name="Nat. Biotechnol.">
        <title>Reference genome sequence of the model plant Setaria.</title>
        <authorList>
            <person name="Bennetzen J.L."/>
            <person name="Schmutz J."/>
            <person name="Wang H."/>
            <person name="Percifield R."/>
            <person name="Hawkins J."/>
            <person name="Pontaroli A.C."/>
            <person name="Estep M."/>
            <person name="Feng L."/>
            <person name="Vaughn J.N."/>
            <person name="Grimwood J."/>
            <person name="Jenkins J."/>
            <person name="Barry K."/>
            <person name="Lindquist E."/>
            <person name="Hellsten U."/>
            <person name="Deshpande S."/>
            <person name="Wang X."/>
            <person name="Wu X."/>
            <person name="Mitros T."/>
            <person name="Triplett J."/>
            <person name="Yang X."/>
            <person name="Ye C.Y."/>
            <person name="Mauro-Herrera M."/>
            <person name="Wang L."/>
            <person name="Li P."/>
            <person name="Sharma M."/>
            <person name="Sharma R."/>
            <person name="Ronald P.C."/>
            <person name="Panaud O."/>
            <person name="Kellogg E.A."/>
            <person name="Brutnell T.P."/>
            <person name="Doust A.N."/>
            <person name="Tuskan G.A."/>
            <person name="Rokhsar D."/>
            <person name="Devos K.M."/>
        </authorList>
    </citation>
    <scope>NUCLEOTIDE SEQUENCE [LARGE SCALE GENOMIC DNA]</scope>
    <source>
        <strain evidence="2">cv. Yugu1</strain>
    </source>
</reference>
<dbReference type="Proteomes" id="UP000004995">
    <property type="component" value="Unassembled WGS sequence"/>
</dbReference>
<dbReference type="InParanoid" id="K3ZPG8"/>
<name>K3ZPG8_SETIT</name>
<evidence type="ECO:0000313" key="2">
    <source>
        <dbReference type="Proteomes" id="UP000004995"/>
    </source>
</evidence>
<organism evidence="1 2">
    <name type="scientific">Setaria italica</name>
    <name type="common">Foxtail millet</name>
    <name type="synonym">Panicum italicum</name>
    <dbReference type="NCBI Taxonomy" id="4555"/>
    <lineage>
        <taxon>Eukaryota</taxon>
        <taxon>Viridiplantae</taxon>
        <taxon>Streptophyta</taxon>
        <taxon>Embryophyta</taxon>
        <taxon>Tracheophyta</taxon>
        <taxon>Spermatophyta</taxon>
        <taxon>Magnoliopsida</taxon>
        <taxon>Liliopsida</taxon>
        <taxon>Poales</taxon>
        <taxon>Poaceae</taxon>
        <taxon>PACMAD clade</taxon>
        <taxon>Panicoideae</taxon>
        <taxon>Panicodae</taxon>
        <taxon>Paniceae</taxon>
        <taxon>Cenchrinae</taxon>
        <taxon>Setaria</taxon>
    </lineage>
</organism>
<dbReference type="HOGENOM" id="CLU_3261495_0_0_1"/>
<sequence length="42" mass="4678">MQIPTSSSSFSNYRLTLSTCAHTSVHHRTCMQVVVTFTSMSL</sequence>
<evidence type="ECO:0000313" key="1">
    <source>
        <dbReference type="EnsemblPlants" id="KQK95309"/>
    </source>
</evidence>
<dbReference type="Gramene" id="KQK95309">
    <property type="protein sequence ID" value="KQK95309"/>
    <property type="gene ID" value="SETIT_028498mg"/>
</dbReference>
<dbReference type="AlphaFoldDB" id="K3ZPG8"/>
<dbReference type="EMBL" id="AGNK02005139">
    <property type="status" value="NOT_ANNOTATED_CDS"/>
    <property type="molecule type" value="Genomic_DNA"/>
</dbReference>
<keyword evidence="2" id="KW-1185">Reference proteome</keyword>
<accession>K3ZPG8</accession>
<proteinExistence type="predicted"/>
<reference evidence="1" key="2">
    <citation type="submission" date="2018-08" db="UniProtKB">
        <authorList>
            <consortium name="EnsemblPlants"/>
        </authorList>
    </citation>
    <scope>IDENTIFICATION</scope>
    <source>
        <strain evidence="1">Yugu1</strain>
    </source>
</reference>